<gene>
    <name evidence="11" type="primary">ackA_2</name>
    <name evidence="9" type="synonym">ackA</name>
    <name evidence="11" type="ORF">GCM10010862_38960</name>
</gene>
<comment type="subunit">
    <text evidence="9">Homodimer.</text>
</comment>
<evidence type="ECO:0000313" key="12">
    <source>
        <dbReference type="Proteomes" id="UP001156691"/>
    </source>
</evidence>
<evidence type="ECO:0000256" key="6">
    <source>
        <dbReference type="ARBA" id="ARBA00022777"/>
    </source>
</evidence>
<dbReference type="Proteomes" id="UP001156691">
    <property type="component" value="Unassembled WGS sequence"/>
</dbReference>
<reference evidence="12" key="1">
    <citation type="journal article" date="2019" name="Int. J. Syst. Evol. Microbiol.">
        <title>The Global Catalogue of Microorganisms (GCM) 10K type strain sequencing project: providing services to taxonomists for standard genome sequencing and annotation.</title>
        <authorList>
            <consortium name="The Broad Institute Genomics Platform"/>
            <consortium name="The Broad Institute Genome Sequencing Center for Infectious Disease"/>
            <person name="Wu L."/>
            <person name="Ma J."/>
        </authorList>
    </citation>
    <scope>NUCLEOTIDE SEQUENCE [LARGE SCALE GENOMIC DNA]</scope>
    <source>
        <strain evidence="12">NBRC 112416</strain>
    </source>
</reference>
<evidence type="ECO:0000256" key="1">
    <source>
        <dbReference type="ARBA" id="ARBA00008748"/>
    </source>
</evidence>
<accession>A0ABQ5W9J1</accession>
<evidence type="ECO:0000256" key="7">
    <source>
        <dbReference type="ARBA" id="ARBA00022840"/>
    </source>
</evidence>
<evidence type="ECO:0000256" key="4">
    <source>
        <dbReference type="ARBA" id="ARBA00022723"/>
    </source>
</evidence>
<dbReference type="EMBL" id="BSNS01000020">
    <property type="protein sequence ID" value="GLQ56637.1"/>
    <property type="molecule type" value="Genomic_DNA"/>
</dbReference>
<dbReference type="SUPFAM" id="SSF53067">
    <property type="entry name" value="Actin-like ATPase domain"/>
    <property type="match status" value="2"/>
</dbReference>
<keyword evidence="4 9" id="KW-0479">Metal-binding</keyword>
<protein>
    <recommendedName>
        <fullName evidence="9">Acetate kinase</fullName>
        <ecNumber evidence="9">2.7.2.1</ecNumber>
    </recommendedName>
    <alternativeName>
        <fullName evidence="9">Acetokinase</fullName>
    </alternativeName>
</protein>
<dbReference type="InterPro" id="IPR000890">
    <property type="entry name" value="Aliphatic_acid_kin_short-chain"/>
</dbReference>
<name>A0ABQ5W9J1_9HYPH</name>
<feature type="binding site" evidence="9">
    <location>
        <begin position="280"/>
        <end position="282"/>
    </location>
    <ligand>
        <name>ATP</name>
        <dbReference type="ChEBI" id="CHEBI:30616"/>
    </ligand>
</feature>
<dbReference type="InterPro" id="IPR023865">
    <property type="entry name" value="Aliphatic_acid_kinase_CS"/>
</dbReference>
<keyword evidence="3 9" id="KW-0808">Transferase</keyword>
<feature type="site" description="Transition state stabilizer" evidence="9">
    <location>
        <position position="182"/>
    </location>
</feature>
<comment type="similarity">
    <text evidence="1 9 10">Belongs to the acetokinase family.</text>
</comment>
<dbReference type="RefSeq" id="WP_284342026.1">
    <property type="nucleotide sequence ID" value="NZ_BSNS01000020.1"/>
</dbReference>
<evidence type="ECO:0000256" key="2">
    <source>
        <dbReference type="ARBA" id="ARBA00022490"/>
    </source>
</evidence>
<dbReference type="Pfam" id="PF00871">
    <property type="entry name" value="Acetate_kinase"/>
    <property type="match status" value="1"/>
</dbReference>
<dbReference type="PROSITE" id="PS01076">
    <property type="entry name" value="ACETATE_KINASE_2"/>
    <property type="match status" value="1"/>
</dbReference>
<keyword evidence="8 9" id="KW-0460">Magnesium</keyword>
<comment type="pathway">
    <text evidence="9">Metabolic intermediate biosynthesis; acetyl-CoA biosynthesis; acetyl-CoA from acetate: step 1/2.</text>
</comment>
<dbReference type="PROSITE" id="PS01075">
    <property type="entry name" value="ACETATE_KINASE_1"/>
    <property type="match status" value="1"/>
</dbReference>
<keyword evidence="2 9" id="KW-0963">Cytoplasm</keyword>
<evidence type="ECO:0000256" key="9">
    <source>
        <dbReference type="HAMAP-Rule" id="MF_00020"/>
    </source>
</evidence>
<evidence type="ECO:0000256" key="3">
    <source>
        <dbReference type="ARBA" id="ARBA00022679"/>
    </source>
</evidence>
<keyword evidence="5 9" id="KW-0547">Nucleotide-binding</keyword>
<sequence>MAGDGREAVLALNAGSSSLKFGLYDIAGYIACLTRGSVTRGADGNRVRAKGADGESIEHHLSTTPLDEAGLIEQLLAWIAKTFDRAEPKAVGHRIVHGGTLFTAPTLLSAEAIDAVASLTPLAPLHQPPAVALIRAVQEVAPHLTQVGCFDTAFHHRLSPPVSRYAIPRAYEREGVRRYGFHGLSYDYVASELANRSAERTVVAHLGNGASLCALVNGESCDTTMGFSALDGLAMSTRPGQIDAGILLYLLQRKGMTPGELETLLYRESGLKGVSGISGDVRELLASSAPEAAEAIDLFVFRIARETAAMANTLEGLDVFVFTGGIGEHSAPIRKRVAERLAWLGVSLDEAANSGNERRISTQSSCVEVFVFPTDEEMVIARQTVALLNGRR</sequence>
<dbReference type="InterPro" id="IPR004372">
    <property type="entry name" value="Ac/propionate_kinase"/>
</dbReference>
<feature type="binding site" evidence="9">
    <location>
        <position position="94"/>
    </location>
    <ligand>
        <name>substrate</name>
    </ligand>
</feature>
<feature type="binding site" evidence="9">
    <location>
        <begin position="205"/>
        <end position="209"/>
    </location>
    <ligand>
        <name>ATP</name>
        <dbReference type="ChEBI" id="CHEBI:30616"/>
    </ligand>
</feature>
<feature type="active site" description="Proton donor/acceptor" evidence="9">
    <location>
        <position position="151"/>
    </location>
</feature>
<dbReference type="InterPro" id="IPR043129">
    <property type="entry name" value="ATPase_NBD"/>
</dbReference>
<feature type="binding site" evidence="9">
    <location>
        <position position="376"/>
    </location>
    <ligand>
        <name>Mg(2+)</name>
        <dbReference type="ChEBI" id="CHEBI:18420"/>
    </ligand>
</feature>
<dbReference type="PIRSF" id="PIRSF000722">
    <property type="entry name" value="Acetate_prop_kin"/>
    <property type="match status" value="1"/>
</dbReference>
<feature type="binding site" evidence="9">
    <location>
        <position position="20"/>
    </location>
    <ligand>
        <name>ATP</name>
        <dbReference type="ChEBI" id="CHEBI:30616"/>
    </ligand>
</feature>
<feature type="binding site" evidence="9">
    <location>
        <begin position="325"/>
        <end position="329"/>
    </location>
    <ligand>
        <name>ATP</name>
        <dbReference type="ChEBI" id="CHEBI:30616"/>
    </ligand>
</feature>
<evidence type="ECO:0000256" key="5">
    <source>
        <dbReference type="ARBA" id="ARBA00022741"/>
    </source>
</evidence>
<comment type="cofactor">
    <cofactor evidence="9">
        <name>Mg(2+)</name>
        <dbReference type="ChEBI" id="CHEBI:18420"/>
    </cofactor>
    <cofactor evidence="9">
        <name>Mn(2+)</name>
        <dbReference type="ChEBI" id="CHEBI:29035"/>
    </cofactor>
    <text evidence="9">Mg(2+). Can also accept Mn(2+).</text>
</comment>
<comment type="caution">
    <text evidence="11">The sequence shown here is derived from an EMBL/GenBank/DDBJ whole genome shotgun (WGS) entry which is preliminary data.</text>
</comment>
<comment type="catalytic activity">
    <reaction evidence="9">
        <text>acetate + ATP = acetyl phosphate + ADP</text>
        <dbReference type="Rhea" id="RHEA:11352"/>
        <dbReference type="ChEBI" id="CHEBI:22191"/>
        <dbReference type="ChEBI" id="CHEBI:30089"/>
        <dbReference type="ChEBI" id="CHEBI:30616"/>
        <dbReference type="ChEBI" id="CHEBI:456216"/>
        <dbReference type="EC" id="2.7.2.1"/>
    </reaction>
</comment>
<dbReference type="PRINTS" id="PR00471">
    <property type="entry name" value="ACETATEKNASE"/>
</dbReference>
<keyword evidence="7 9" id="KW-0067">ATP-binding</keyword>
<proteinExistence type="inferred from homology"/>
<keyword evidence="6 9" id="KW-0418">Kinase</keyword>
<dbReference type="Gene3D" id="3.30.420.40">
    <property type="match status" value="2"/>
</dbReference>
<evidence type="ECO:0000256" key="10">
    <source>
        <dbReference type="RuleBase" id="RU003835"/>
    </source>
</evidence>
<dbReference type="PANTHER" id="PTHR21060:SF21">
    <property type="entry name" value="ACETATE KINASE"/>
    <property type="match status" value="1"/>
</dbReference>
<comment type="function">
    <text evidence="9">Catalyzes the formation of acetyl phosphate from acetate and ATP. Can also catalyze the reverse reaction.</text>
</comment>
<organism evidence="11 12">
    <name type="scientific">Devosia nitrariae</name>
    <dbReference type="NCBI Taxonomy" id="2071872"/>
    <lineage>
        <taxon>Bacteria</taxon>
        <taxon>Pseudomonadati</taxon>
        <taxon>Pseudomonadota</taxon>
        <taxon>Alphaproteobacteria</taxon>
        <taxon>Hyphomicrobiales</taxon>
        <taxon>Devosiaceae</taxon>
        <taxon>Devosia</taxon>
    </lineage>
</organism>
<comment type="subcellular location">
    <subcellularLocation>
        <location evidence="9">Cytoplasm</location>
    </subcellularLocation>
</comment>
<evidence type="ECO:0000256" key="8">
    <source>
        <dbReference type="ARBA" id="ARBA00022842"/>
    </source>
</evidence>
<keyword evidence="12" id="KW-1185">Reference proteome</keyword>
<dbReference type="EC" id="2.7.2.1" evidence="9"/>
<dbReference type="GO" id="GO:0016301">
    <property type="term" value="F:kinase activity"/>
    <property type="evidence" value="ECO:0007669"/>
    <property type="project" value="UniProtKB-KW"/>
</dbReference>
<evidence type="ECO:0000313" key="11">
    <source>
        <dbReference type="EMBL" id="GLQ56637.1"/>
    </source>
</evidence>
<feature type="site" description="Transition state stabilizer" evidence="9">
    <location>
        <position position="238"/>
    </location>
</feature>
<dbReference type="NCBIfam" id="TIGR00016">
    <property type="entry name" value="ackA"/>
    <property type="match status" value="1"/>
</dbReference>
<dbReference type="PANTHER" id="PTHR21060">
    <property type="entry name" value="ACETATE KINASE"/>
    <property type="match status" value="1"/>
</dbReference>
<feature type="binding site" evidence="9">
    <location>
        <position position="13"/>
    </location>
    <ligand>
        <name>Mg(2+)</name>
        <dbReference type="ChEBI" id="CHEBI:18420"/>
    </ligand>
</feature>
<dbReference type="HAMAP" id="MF_00020">
    <property type="entry name" value="Acetate_kinase"/>
    <property type="match status" value="1"/>
</dbReference>